<gene>
    <name evidence="2" type="ORF">C5Q98_03925</name>
</gene>
<proteinExistence type="predicted"/>
<evidence type="ECO:0000256" key="1">
    <source>
        <dbReference type="SAM" id="SignalP"/>
    </source>
</evidence>
<feature type="signal peptide" evidence="1">
    <location>
        <begin position="1"/>
        <end position="24"/>
    </location>
</feature>
<dbReference type="KEGG" id="fsa:C5Q98_03925"/>
<reference evidence="3" key="1">
    <citation type="submission" date="2018-02" db="EMBL/GenBank/DDBJ databases">
        <authorList>
            <person name="Holder M.E."/>
            <person name="Ajami N.J."/>
            <person name="Petrosino J.F."/>
        </authorList>
    </citation>
    <scope>NUCLEOTIDE SEQUENCE [LARGE SCALE GENOMIC DNA]</scope>
    <source>
        <strain evidence="3">CCUG 47711</strain>
    </source>
</reference>
<dbReference type="RefSeq" id="WP_106012400.1">
    <property type="nucleotide sequence ID" value="NZ_CP027226.1"/>
</dbReference>
<dbReference type="Proteomes" id="UP000237947">
    <property type="component" value="Chromosome"/>
</dbReference>
<protein>
    <recommendedName>
        <fullName evidence="4">NlpC/P60 domain-containing protein</fullName>
    </recommendedName>
</protein>
<sequence>MKRRFTLLIAMVMLLTAMATNVFASSANNNSKVSPKEWQEWFNGLSKEEQLSVNYEPASSVDKNTKTNYDSESANNSNIIFKSKIENLEHFTSREKSVELYNFNDSASNNLFGQYTDIEGNKYGPNDMCIVNDKIYILDTAKNSVIVTKNSEVERIYDLSKFNIQPYMLEVENGMIYVLDITNSKVLVIKENGSENIYDIQLENNLAVPSFGVSDGNIYITYVGEEEYTNVYALDINDSIYKSTKKLLGRYLNGYTYSFVRDSQPYENHSGTMIISNEDSLSQVKLELYSGNLLLGASFLGVDENNNLVIKTKEYNPDINQEPVQFVKKIDKLGNILSEEIEANKLEILRNTIFKDGKVYSIDNDGSYLTIASKEIVSQPLSNQIREFNIGSKDVEEISGELRYAGITRSQIMNNAKSYHTSFWWNCNNTNISPMRNYTKPRFINQGAGSYNTMPYCWGGFDSRSQFNNGLARGGRAGNINTSTSGKVYNTYGLDCSGYVSRCWGYGQKLSTRSIVNVSRQIPYSSLRQGDALNNPGHHVMLFDRFDSNGDYVLYEATLLNGYDRVSHTIRSRASVEGNYAAIRYQEL</sequence>
<evidence type="ECO:0000313" key="3">
    <source>
        <dbReference type="Proteomes" id="UP000237947"/>
    </source>
</evidence>
<dbReference type="EMBL" id="CP027226">
    <property type="protein sequence ID" value="AVM42421.1"/>
    <property type="molecule type" value="Genomic_DNA"/>
</dbReference>
<evidence type="ECO:0000313" key="2">
    <source>
        <dbReference type="EMBL" id="AVM42421.1"/>
    </source>
</evidence>
<name>A0A2S0KN09_9FIRM</name>
<dbReference type="OrthoDB" id="9815928at2"/>
<dbReference type="InterPro" id="IPR011042">
    <property type="entry name" value="6-blade_b-propeller_TolB-like"/>
</dbReference>
<keyword evidence="1" id="KW-0732">Signal</keyword>
<keyword evidence="3" id="KW-1185">Reference proteome</keyword>
<dbReference type="Gene3D" id="3.90.1720.10">
    <property type="entry name" value="endopeptidase domain like (from Nostoc punctiforme)"/>
    <property type="match status" value="1"/>
</dbReference>
<dbReference type="Gene3D" id="2.120.10.30">
    <property type="entry name" value="TolB, C-terminal domain"/>
    <property type="match status" value="1"/>
</dbReference>
<dbReference type="SUPFAM" id="SSF63825">
    <property type="entry name" value="YWTD domain"/>
    <property type="match status" value="1"/>
</dbReference>
<organism evidence="2 3">
    <name type="scientific">Fastidiosipila sanguinis</name>
    <dbReference type="NCBI Taxonomy" id="236753"/>
    <lineage>
        <taxon>Bacteria</taxon>
        <taxon>Bacillati</taxon>
        <taxon>Bacillota</taxon>
        <taxon>Clostridia</taxon>
        <taxon>Eubacteriales</taxon>
        <taxon>Oscillospiraceae</taxon>
        <taxon>Fastidiosipila</taxon>
    </lineage>
</organism>
<dbReference type="AlphaFoldDB" id="A0A2S0KN09"/>
<evidence type="ECO:0008006" key="4">
    <source>
        <dbReference type="Google" id="ProtNLM"/>
    </source>
</evidence>
<feature type="chain" id="PRO_5015570953" description="NlpC/P60 domain-containing protein" evidence="1">
    <location>
        <begin position="25"/>
        <end position="588"/>
    </location>
</feature>
<accession>A0A2S0KN09</accession>